<dbReference type="RefSeq" id="WP_127124362.1">
    <property type="nucleotide sequence ID" value="NZ_BHXQ01000013.1"/>
</dbReference>
<sequence>MSPSAIPKSSGAAFKIIHKILQMGWVDMPEQFQGSGAPGDTLEHLLDVTRNNKDGPDLMDWEIKFHGGNALLTLLHKTPQPAGIMNELVNTFGWPNEKGQISFRHTISGKSERGFLVINGDNRITVENVNNRKIVPYWEHNVILNTIGAKLRRLILVHGTVNKAERKVMYESAHAYWDLNLLGICQAIEDGIIYIDFDARTKGGKGSALRDHGTKFRIHIDDIGVIYENTQVILPADESKVKKSSKKS</sequence>
<reference evidence="2 3" key="1">
    <citation type="submission" date="2018-11" db="EMBL/GenBank/DDBJ databases">
        <title>Chryseotalea sanarue gen. nov., sp., nov., a member of the family Cytophagaceae, isolated from a brackish lake in Hamamatsu Japan.</title>
        <authorList>
            <person name="Maejima Y."/>
            <person name="Iino T."/>
            <person name="Muraguchi Y."/>
            <person name="Fukuda K."/>
            <person name="Ohkuma M."/>
            <person name="Moriuchi R."/>
            <person name="Dohra H."/>
            <person name="Kimbara K."/>
            <person name="Shintani M."/>
        </authorList>
    </citation>
    <scope>NUCLEOTIDE SEQUENCE [LARGE SCALE GENOMIC DNA]</scope>
    <source>
        <strain evidence="2 3">Ys</strain>
    </source>
</reference>
<dbReference type="OrthoDB" id="9204522at2"/>
<gene>
    <name evidence="2" type="ORF">SanaruYs_39520</name>
</gene>
<dbReference type="Proteomes" id="UP000288227">
    <property type="component" value="Unassembled WGS sequence"/>
</dbReference>
<organism evidence="2 3">
    <name type="scientific">Chryseotalea sanaruensis</name>
    <dbReference type="NCBI Taxonomy" id="2482724"/>
    <lineage>
        <taxon>Bacteria</taxon>
        <taxon>Pseudomonadati</taxon>
        <taxon>Bacteroidota</taxon>
        <taxon>Cytophagia</taxon>
        <taxon>Cytophagales</taxon>
        <taxon>Chryseotaleaceae</taxon>
        <taxon>Chryseotalea</taxon>
    </lineage>
</organism>
<comment type="caution">
    <text evidence="2">The sequence shown here is derived from an EMBL/GenBank/DDBJ whole genome shotgun (WGS) entry which is preliminary data.</text>
</comment>
<dbReference type="InterPro" id="IPR029127">
    <property type="entry name" value="MvaI_BcnI"/>
</dbReference>
<dbReference type="EMBL" id="BHXQ01000013">
    <property type="protein sequence ID" value="GCC53707.1"/>
    <property type="molecule type" value="Genomic_DNA"/>
</dbReference>
<dbReference type="Gene3D" id="3.30.70.3570">
    <property type="entry name" value="MvaI/BcnI restriction endonuclease, recognition domain"/>
    <property type="match status" value="1"/>
</dbReference>
<evidence type="ECO:0000259" key="1">
    <source>
        <dbReference type="Pfam" id="PF15515"/>
    </source>
</evidence>
<feature type="domain" description="MvaI/BcnI restriction endonuclease" evidence="1">
    <location>
        <begin position="17"/>
        <end position="227"/>
    </location>
</feature>
<dbReference type="InterPro" id="IPR043005">
    <property type="entry name" value="MvaI_BcnI_rec"/>
</dbReference>
<dbReference type="Pfam" id="PF15515">
    <property type="entry name" value="MvaI_BcnI"/>
    <property type="match status" value="1"/>
</dbReference>
<protein>
    <recommendedName>
        <fullName evidence="1">MvaI/BcnI restriction endonuclease domain-containing protein</fullName>
    </recommendedName>
</protein>
<dbReference type="AlphaFoldDB" id="A0A401UFS1"/>
<dbReference type="InterPro" id="IPR043004">
    <property type="entry name" value="MvaI_BcnI_cat"/>
</dbReference>
<dbReference type="Gene3D" id="3.40.210.20">
    <property type="entry name" value="MvaI/BcnI restriction endonuclease, catalytic domain"/>
    <property type="match status" value="1"/>
</dbReference>
<evidence type="ECO:0000313" key="2">
    <source>
        <dbReference type="EMBL" id="GCC53707.1"/>
    </source>
</evidence>
<name>A0A401UFS1_9BACT</name>
<evidence type="ECO:0000313" key="3">
    <source>
        <dbReference type="Proteomes" id="UP000288227"/>
    </source>
</evidence>
<accession>A0A401UFS1</accession>
<proteinExistence type="predicted"/>
<keyword evidence="3" id="KW-1185">Reference proteome</keyword>